<sequence length="299" mass="31435">MSDTAVHTAAMLPPAAAAGSTGRPGGLVRSALLWPLLVFLGTFYAWPLLQIVLLSLGWPQPTLASYARILAVPAYGLVMGNTLWISFLVTLACIALGYPAAFLIATTPPRLSRKLLLFVVIPFGTSLLVRNYAWMILLGNNGLVNGTLLRLGLIDQPLPLLYNAFGATVGMAHVLLPYMILVLLTTMRGIDRSFGLAAQSLGARPLRAFLTVFLPLSAPGVAAGSVLVFVMSLGFFVTPALLGGRSGTMISMVIEAQINQLVNWPLGAALSTVLLVVTFVLLGLAAAAVAAGRRMRGAA</sequence>
<protein>
    <submittedName>
        <fullName evidence="10">ABC-type spermidine/putrescine transport system permease subunit I</fullName>
    </submittedName>
</protein>
<evidence type="ECO:0000256" key="3">
    <source>
        <dbReference type="ARBA" id="ARBA00022448"/>
    </source>
</evidence>
<gene>
    <name evidence="10" type="ORF">QO011_004844</name>
</gene>
<comment type="caution">
    <text evidence="10">The sequence shown here is derived from an EMBL/GenBank/DDBJ whole genome shotgun (WGS) entry which is preliminary data.</text>
</comment>
<dbReference type="PANTHER" id="PTHR42929">
    <property type="entry name" value="INNER MEMBRANE ABC TRANSPORTER PERMEASE PROTEIN YDCU-RELATED-RELATED"/>
    <property type="match status" value="1"/>
</dbReference>
<feature type="transmembrane region" description="Helical" evidence="8">
    <location>
        <begin position="84"/>
        <end position="104"/>
    </location>
</feature>
<dbReference type="Proteomes" id="UP001242480">
    <property type="component" value="Unassembled WGS sequence"/>
</dbReference>
<dbReference type="RefSeq" id="WP_307277599.1">
    <property type="nucleotide sequence ID" value="NZ_JAUSVX010000010.1"/>
</dbReference>
<keyword evidence="6 8" id="KW-1133">Transmembrane helix</keyword>
<evidence type="ECO:0000256" key="4">
    <source>
        <dbReference type="ARBA" id="ARBA00022475"/>
    </source>
</evidence>
<evidence type="ECO:0000256" key="1">
    <source>
        <dbReference type="ARBA" id="ARBA00004651"/>
    </source>
</evidence>
<evidence type="ECO:0000313" key="10">
    <source>
        <dbReference type="EMBL" id="MDQ0471817.1"/>
    </source>
</evidence>
<dbReference type="SUPFAM" id="SSF161098">
    <property type="entry name" value="MetI-like"/>
    <property type="match status" value="1"/>
</dbReference>
<reference evidence="10 11" key="1">
    <citation type="submission" date="2023-07" db="EMBL/GenBank/DDBJ databases">
        <title>Genomic Encyclopedia of Type Strains, Phase IV (KMG-IV): sequencing the most valuable type-strain genomes for metagenomic binning, comparative biology and taxonomic classification.</title>
        <authorList>
            <person name="Goeker M."/>
        </authorList>
    </citation>
    <scope>NUCLEOTIDE SEQUENCE [LARGE SCALE GENOMIC DNA]</scope>
    <source>
        <strain evidence="10 11">DSM 19619</strain>
    </source>
</reference>
<evidence type="ECO:0000256" key="7">
    <source>
        <dbReference type="ARBA" id="ARBA00023136"/>
    </source>
</evidence>
<accession>A0ABU0JC06</accession>
<dbReference type="InterPro" id="IPR000515">
    <property type="entry name" value="MetI-like"/>
</dbReference>
<keyword evidence="3 8" id="KW-0813">Transport</keyword>
<dbReference type="Pfam" id="PF00528">
    <property type="entry name" value="BPD_transp_1"/>
    <property type="match status" value="1"/>
</dbReference>
<feature type="transmembrane region" description="Helical" evidence="8">
    <location>
        <begin position="160"/>
        <end position="187"/>
    </location>
</feature>
<feature type="transmembrane region" description="Helical" evidence="8">
    <location>
        <begin position="268"/>
        <end position="291"/>
    </location>
</feature>
<feature type="transmembrane region" description="Helical" evidence="8">
    <location>
        <begin position="33"/>
        <end position="56"/>
    </location>
</feature>
<evidence type="ECO:0000259" key="9">
    <source>
        <dbReference type="PROSITE" id="PS50928"/>
    </source>
</evidence>
<feature type="transmembrane region" description="Helical" evidence="8">
    <location>
        <begin position="116"/>
        <end position="140"/>
    </location>
</feature>
<name>A0ABU0JC06_9HYPH</name>
<organism evidence="10 11">
    <name type="scientific">Labrys wisconsinensis</name>
    <dbReference type="NCBI Taxonomy" id="425677"/>
    <lineage>
        <taxon>Bacteria</taxon>
        <taxon>Pseudomonadati</taxon>
        <taxon>Pseudomonadota</taxon>
        <taxon>Alphaproteobacteria</taxon>
        <taxon>Hyphomicrobiales</taxon>
        <taxon>Xanthobacteraceae</taxon>
        <taxon>Labrys</taxon>
    </lineage>
</organism>
<evidence type="ECO:0000256" key="6">
    <source>
        <dbReference type="ARBA" id="ARBA00022989"/>
    </source>
</evidence>
<keyword evidence="5 8" id="KW-0812">Transmembrane</keyword>
<dbReference type="CDD" id="cd06261">
    <property type="entry name" value="TM_PBP2"/>
    <property type="match status" value="1"/>
</dbReference>
<proteinExistence type="inferred from homology"/>
<evidence type="ECO:0000313" key="11">
    <source>
        <dbReference type="Proteomes" id="UP001242480"/>
    </source>
</evidence>
<dbReference type="InterPro" id="IPR035906">
    <property type="entry name" value="MetI-like_sf"/>
</dbReference>
<dbReference type="PROSITE" id="PS50928">
    <property type="entry name" value="ABC_TM1"/>
    <property type="match status" value="1"/>
</dbReference>
<evidence type="ECO:0000256" key="2">
    <source>
        <dbReference type="ARBA" id="ARBA00007069"/>
    </source>
</evidence>
<keyword evidence="7 8" id="KW-0472">Membrane</keyword>
<keyword evidence="11" id="KW-1185">Reference proteome</keyword>
<comment type="similarity">
    <text evidence="2">Belongs to the binding-protein-dependent transport system permease family. CysTW subfamily.</text>
</comment>
<dbReference type="EMBL" id="JAUSVX010000010">
    <property type="protein sequence ID" value="MDQ0471817.1"/>
    <property type="molecule type" value="Genomic_DNA"/>
</dbReference>
<evidence type="ECO:0000256" key="5">
    <source>
        <dbReference type="ARBA" id="ARBA00022692"/>
    </source>
</evidence>
<feature type="transmembrane region" description="Helical" evidence="8">
    <location>
        <begin position="208"/>
        <end position="237"/>
    </location>
</feature>
<comment type="subcellular location">
    <subcellularLocation>
        <location evidence="1 8">Cell membrane</location>
        <topology evidence="1 8">Multi-pass membrane protein</topology>
    </subcellularLocation>
</comment>
<dbReference type="PANTHER" id="PTHR42929:SF5">
    <property type="entry name" value="ABC TRANSPORTER PERMEASE PROTEIN"/>
    <property type="match status" value="1"/>
</dbReference>
<evidence type="ECO:0000256" key="8">
    <source>
        <dbReference type="RuleBase" id="RU363032"/>
    </source>
</evidence>
<dbReference type="Gene3D" id="1.10.3720.10">
    <property type="entry name" value="MetI-like"/>
    <property type="match status" value="1"/>
</dbReference>
<feature type="domain" description="ABC transmembrane type-1" evidence="9">
    <location>
        <begin position="79"/>
        <end position="285"/>
    </location>
</feature>
<keyword evidence="4" id="KW-1003">Cell membrane</keyword>